<dbReference type="Gene3D" id="1.25.70.10">
    <property type="entry name" value="Transcription termination factor 3, mitochondrial"/>
    <property type="match status" value="1"/>
</dbReference>
<evidence type="ECO:0000313" key="2">
    <source>
        <dbReference type="Proteomes" id="UP001438707"/>
    </source>
</evidence>
<comment type="caution">
    <text evidence="1">The sequence shown here is derived from an EMBL/GenBank/DDBJ whole genome shotgun (WGS) entry which is preliminary data.</text>
</comment>
<organism evidence="1 2">
    <name type="scientific">Apatococcus lobatus</name>
    <dbReference type="NCBI Taxonomy" id="904363"/>
    <lineage>
        <taxon>Eukaryota</taxon>
        <taxon>Viridiplantae</taxon>
        <taxon>Chlorophyta</taxon>
        <taxon>core chlorophytes</taxon>
        <taxon>Trebouxiophyceae</taxon>
        <taxon>Chlorellales</taxon>
        <taxon>Chlorellaceae</taxon>
        <taxon>Apatococcus</taxon>
    </lineage>
</organism>
<dbReference type="AlphaFoldDB" id="A0AAW1RWP6"/>
<dbReference type="InterPro" id="IPR038538">
    <property type="entry name" value="MTERF_sf"/>
</dbReference>
<protein>
    <submittedName>
        <fullName evidence="1">Uncharacterized protein</fullName>
    </submittedName>
</protein>
<dbReference type="EMBL" id="JALJOS010000006">
    <property type="protein sequence ID" value="KAK9837767.1"/>
    <property type="molecule type" value="Genomic_DNA"/>
</dbReference>
<sequence length="276" mass="30870">MQLRVGDLRICRYGVDNRHLKGAVPYMALALECLQHVGGLIHSTQKRHAAALVDPGHSIIQIVGCLDFHLFQWAMPCSSSMPEAFESVWPEDFLLCNCVGIANVLDGPVEPQTDTHKGLLEDQDEVRGMMLTFPAWWTRRRAWLEHLIAGYEHLGFGKDIVRLVFTAGHPALVANTAFGPEKFQFLQQHLGILPQHALAADPTILRRSLDRLIRPRVLLMLHKEHESCYSFPDIGHLFSMSDAKFCSTMALCSIDAYHAFIEGLCSSSCLTGLKNP</sequence>
<accession>A0AAW1RWP6</accession>
<gene>
    <name evidence="1" type="ORF">WJX74_004639</name>
</gene>
<evidence type="ECO:0000313" key="1">
    <source>
        <dbReference type="EMBL" id="KAK9837767.1"/>
    </source>
</evidence>
<proteinExistence type="predicted"/>
<dbReference type="Proteomes" id="UP001438707">
    <property type="component" value="Unassembled WGS sequence"/>
</dbReference>
<reference evidence="1 2" key="1">
    <citation type="journal article" date="2024" name="Nat. Commun.">
        <title>Phylogenomics reveals the evolutionary origins of lichenization in chlorophyte algae.</title>
        <authorList>
            <person name="Puginier C."/>
            <person name="Libourel C."/>
            <person name="Otte J."/>
            <person name="Skaloud P."/>
            <person name="Haon M."/>
            <person name="Grisel S."/>
            <person name="Petersen M."/>
            <person name="Berrin J.G."/>
            <person name="Delaux P.M."/>
            <person name="Dal Grande F."/>
            <person name="Keller J."/>
        </authorList>
    </citation>
    <scope>NUCLEOTIDE SEQUENCE [LARGE SCALE GENOMIC DNA]</scope>
    <source>
        <strain evidence="1 2">SAG 2145</strain>
    </source>
</reference>
<keyword evidence="2" id="KW-1185">Reference proteome</keyword>
<name>A0AAW1RWP6_9CHLO</name>